<dbReference type="Gene3D" id="1.20.58.1460">
    <property type="match status" value="1"/>
</dbReference>
<dbReference type="InterPro" id="IPR048846">
    <property type="entry name" value="PaaX-like_central"/>
</dbReference>
<dbReference type="Pfam" id="PF08223">
    <property type="entry name" value="PaaX_C"/>
    <property type="match status" value="1"/>
</dbReference>
<comment type="caution">
    <text evidence="3">The sequence shown here is derived from an EMBL/GenBank/DDBJ whole genome shotgun (WGS) entry which is preliminary data.</text>
</comment>
<proteinExistence type="predicted"/>
<dbReference type="EMBL" id="PFNK01000028">
    <property type="protein sequence ID" value="PIZ43771.1"/>
    <property type="molecule type" value="Genomic_DNA"/>
</dbReference>
<dbReference type="PANTHER" id="PTHR30319">
    <property type="entry name" value="PHENYLACETIC ACID REGULATOR-RELATED TRANSCRIPTIONAL REPRESSOR"/>
    <property type="match status" value="1"/>
</dbReference>
<accession>A0A2M7TDY2</accession>
<dbReference type="GO" id="GO:0006351">
    <property type="term" value="P:DNA-templated transcription"/>
    <property type="evidence" value="ECO:0007669"/>
    <property type="project" value="TreeGrafter"/>
</dbReference>
<evidence type="ECO:0000313" key="3">
    <source>
        <dbReference type="EMBL" id="PIZ43771.1"/>
    </source>
</evidence>
<dbReference type="PANTHER" id="PTHR30319:SF1">
    <property type="entry name" value="TRANSCRIPTIONAL REPRESSOR PAAX"/>
    <property type="match status" value="1"/>
</dbReference>
<evidence type="ECO:0000259" key="2">
    <source>
        <dbReference type="Pfam" id="PF20803"/>
    </source>
</evidence>
<dbReference type="InterPro" id="IPR013225">
    <property type="entry name" value="PaaX_C"/>
</dbReference>
<dbReference type="Gene3D" id="3.30.70.2650">
    <property type="match status" value="1"/>
</dbReference>
<name>A0A2M7TDY2_UNCKA</name>
<organism evidence="3 4">
    <name type="scientific">candidate division WWE3 bacterium CG_4_10_14_0_2_um_filter_42_7</name>
    <dbReference type="NCBI Taxonomy" id="1975073"/>
    <lineage>
        <taxon>Bacteria</taxon>
        <taxon>Katanobacteria</taxon>
    </lineage>
</organism>
<protein>
    <submittedName>
        <fullName evidence="3">Uncharacterized protein</fullName>
    </submittedName>
</protein>
<dbReference type="AlphaFoldDB" id="A0A2M7TDY2"/>
<evidence type="ECO:0000313" key="4">
    <source>
        <dbReference type="Proteomes" id="UP000229915"/>
    </source>
</evidence>
<sequence>MKITTSETILLYLAEISDLLNESTGNYLHKRHNILKLFEEKRKGSAVTTIQRLLLTSNIEKIVENGEVFYKITNQGKLKINKKFRLNDINRKWDKKWRILIFDIPEKSRTARNILRHKLSSLGFGLLQKSVWISPYDVVREVSDFLKLHKLDKGVIFFEANTIGEETNQQIANTTWKLNELNEKYDEILSDYTLNEDKNQASITFQNHYLSFLHEDPCLPQELYPNPWHGKEAQKLYFKLVKHNITN</sequence>
<feature type="domain" description="Transcriptional repressor PaaX-like C-terminal" evidence="1">
    <location>
        <begin position="176"/>
        <end position="242"/>
    </location>
</feature>
<reference evidence="4" key="1">
    <citation type="submission" date="2017-09" db="EMBL/GenBank/DDBJ databases">
        <title>Depth-based differentiation of microbial function through sediment-hosted aquifers and enrichment of novel symbionts in the deep terrestrial subsurface.</title>
        <authorList>
            <person name="Probst A.J."/>
            <person name="Ladd B."/>
            <person name="Jarett J.K."/>
            <person name="Geller-Mcgrath D.E."/>
            <person name="Sieber C.M.K."/>
            <person name="Emerson J.B."/>
            <person name="Anantharaman K."/>
            <person name="Thomas B.C."/>
            <person name="Malmstrom R."/>
            <person name="Stieglmeier M."/>
            <person name="Klingl A."/>
            <person name="Woyke T."/>
            <person name="Ryan C.M."/>
            <person name="Banfield J.F."/>
        </authorList>
    </citation>
    <scope>NUCLEOTIDE SEQUENCE [LARGE SCALE GENOMIC DNA]</scope>
</reference>
<gene>
    <name evidence="3" type="ORF">COY33_00970</name>
</gene>
<dbReference type="Proteomes" id="UP000229915">
    <property type="component" value="Unassembled WGS sequence"/>
</dbReference>
<feature type="domain" description="Transcriptional repressor PaaX-like central Cas2-like" evidence="2">
    <location>
        <begin position="91"/>
        <end position="171"/>
    </location>
</feature>
<dbReference type="Pfam" id="PF20803">
    <property type="entry name" value="PaaX_M"/>
    <property type="match status" value="1"/>
</dbReference>
<evidence type="ECO:0000259" key="1">
    <source>
        <dbReference type="Pfam" id="PF08223"/>
    </source>
</evidence>